<protein>
    <submittedName>
        <fullName evidence="1">Abortive infection protein, AbiV family</fullName>
    </submittedName>
</protein>
<dbReference type="EMBL" id="OCNH01000002">
    <property type="protein sequence ID" value="SOD88520.1"/>
    <property type="molecule type" value="Genomic_DNA"/>
</dbReference>
<dbReference type="RefSeq" id="WP_097126337.1">
    <property type="nucleotide sequence ID" value="NZ_OCNH01000002.1"/>
</dbReference>
<dbReference type="NCBIfam" id="TIGR04498">
    <property type="entry name" value="AbiV_defense"/>
    <property type="match status" value="2"/>
</dbReference>
<name>A0A286FZ23_9BACT</name>
<dbReference type="Pfam" id="PF18728">
    <property type="entry name" value="HEPN_AbiV"/>
    <property type="match status" value="1"/>
</dbReference>
<evidence type="ECO:0000313" key="2">
    <source>
        <dbReference type="Proteomes" id="UP000219452"/>
    </source>
</evidence>
<keyword evidence="2" id="KW-1185">Reference proteome</keyword>
<gene>
    <name evidence="1" type="ORF">SAMN06269250_2708</name>
</gene>
<dbReference type="InterPro" id="IPR030987">
    <property type="entry name" value="AbiV"/>
</dbReference>
<accession>A0A286FZ23</accession>
<proteinExistence type="predicted"/>
<sequence>MMDEKIFERLSEEELIKGCNSCAINANAHYESALRVAEIEHYGIASSLLILSVEEAIKGLIFMSKLMGMDTPDKVERFFSKHESRHQAARDLYEFIKNIMDSVDEVKDCIKENGRLLMIQHAVKGMPDDIEAWKIDFLSNLTKNTQDEISRIIMSKSNDRDQQQERADKKWWNKANQLKNSGFYVDYKGEWLLPQNITKEDFDVSQTKVYNVLSLLQKICSIDIVDYNFMKQILSTTQVK</sequence>
<evidence type="ECO:0000313" key="1">
    <source>
        <dbReference type="EMBL" id="SOD88520.1"/>
    </source>
</evidence>
<dbReference type="AlphaFoldDB" id="A0A286FZ23"/>
<dbReference type="OrthoDB" id="1420605at2"/>
<organism evidence="1 2">
    <name type="scientific">Spirosoma fluviale</name>
    <dbReference type="NCBI Taxonomy" id="1597977"/>
    <lineage>
        <taxon>Bacteria</taxon>
        <taxon>Pseudomonadati</taxon>
        <taxon>Bacteroidota</taxon>
        <taxon>Cytophagia</taxon>
        <taxon>Cytophagales</taxon>
        <taxon>Cytophagaceae</taxon>
        <taxon>Spirosoma</taxon>
    </lineage>
</organism>
<reference evidence="2" key="1">
    <citation type="submission" date="2017-09" db="EMBL/GenBank/DDBJ databases">
        <authorList>
            <person name="Varghese N."/>
            <person name="Submissions S."/>
        </authorList>
    </citation>
    <scope>NUCLEOTIDE SEQUENCE [LARGE SCALE GENOMIC DNA]</scope>
    <source>
        <strain evidence="2">DSM 29961</strain>
    </source>
</reference>
<dbReference type="Proteomes" id="UP000219452">
    <property type="component" value="Unassembled WGS sequence"/>
</dbReference>